<name>A0A665UY08_ECHNA</name>
<sequence>MQTEKTAGLHKYFIKLRIIYNAVLTNTLHGYIIWIWIYMDFFFFFLMKQSYIDWNGVKMKILGHTSSFSPLSKSLHCCIGCTKVFPPNSAYGIYKERPLQHEDVRWKKEKETILLGINSCVEPWSQTSSFCLATKIV</sequence>
<evidence type="ECO:0000313" key="1">
    <source>
        <dbReference type="Ensembl" id="ENSENLP00000024598.1"/>
    </source>
</evidence>
<reference evidence="1" key="1">
    <citation type="submission" date="2021-04" db="EMBL/GenBank/DDBJ databases">
        <authorList>
            <consortium name="Wellcome Sanger Institute Data Sharing"/>
        </authorList>
    </citation>
    <scope>NUCLEOTIDE SEQUENCE [LARGE SCALE GENOMIC DNA]</scope>
</reference>
<accession>A0A665UY08</accession>
<proteinExistence type="predicted"/>
<dbReference type="Ensembl" id="ENSENLT00000025395.1">
    <property type="protein sequence ID" value="ENSENLP00000024598.1"/>
    <property type="gene ID" value="ENSENLG00000011115.1"/>
</dbReference>
<evidence type="ECO:0000313" key="2">
    <source>
        <dbReference type="Proteomes" id="UP000472264"/>
    </source>
</evidence>
<dbReference type="Proteomes" id="UP000472264">
    <property type="component" value="Chromosome 19"/>
</dbReference>
<reference evidence="1" key="2">
    <citation type="submission" date="2025-08" db="UniProtKB">
        <authorList>
            <consortium name="Ensembl"/>
        </authorList>
    </citation>
    <scope>IDENTIFICATION</scope>
</reference>
<keyword evidence="2" id="KW-1185">Reference proteome</keyword>
<protein>
    <submittedName>
        <fullName evidence="1">Uncharacterized protein</fullName>
    </submittedName>
</protein>
<dbReference type="AlphaFoldDB" id="A0A665UY08"/>
<reference evidence="1" key="3">
    <citation type="submission" date="2025-09" db="UniProtKB">
        <authorList>
            <consortium name="Ensembl"/>
        </authorList>
    </citation>
    <scope>IDENTIFICATION</scope>
</reference>
<dbReference type="InParanoid" id="A0A665UY08"/>
<organism evidence="1 2">
    <name type="scientific">Echeneis naucrates</name>
    <name type="common">Live sharksucker</name>
    <dbReference type="NCBI Taxonomy" id="173247"/>
    <lineage>
        <taxon>Eukaryota</taxon>
        <taxon>Metazoa</taxon>
        <taxon>Chordata</taxon>
        <taxon>Craniata</taxon>
        <taxon>Vertebrata</taxon>
        <taxon>Euteleostomi</taxon>
        <taxon>Actinopterygii</taxon>
        <taxon>Neopterygii</taxon>
        <taxon>Teleostei</taxon>
        <taxon>Neoteleostei</taxon>
        <taxon>Acanthomorphata</taxon>
        <taxon>Carangaria</taxon>
        <taxon>Carangiformes</taxon>
        <taxon>Echeneidae</taxon>
        <taxon>Echeneis</taxon>
    </lineage>
</organism>